<evidence type="ECO:0000256" key="4">
    <source>
        <dbReference type="ARBA" id="ARBA00009605"/>
    </source>
</evidence>
<evidence type="ECO:0000256" key="8">
    <source>
        <dbReference type="ARBA" id="ARBA00022692"/>
    </source>
</evidence>
<keyword evidence="13" id="KW-0067">ATP-binding</keyword>
<gene>
    <name evidence="22" type="ORF">GBAR_LOCUS30886</name>
</gene>
<evidence type="ECO:0000256" key="12">
    <source>
        <dbReference type="ARBA" id="ARBA00022777"/>
    </source>
</evidence>
<evidence type="ECO:0000256" key="2">
    <source>
        <dbReference type="ARBA" id="ARBA00001946"/>
    </source>
</evidence>
<feature type="domain" description="Protein kinase" evidence="21">
    <location>
        <begin position="233"/>
        <end position="551"/>
    </location>
</feature>
<accession>A0AA35TY84</accession>
<dbReference type="InterPro" id="IPR001245">
    <property type="entry name" value="Ser-Thr/Tyr_kinase_cat_dom"/>
</dbReference>
<reference evidence="22" key="1">
    <citation type="submission" date="2023-03" db="EMBL/GenBank/DDBJ databases">
        <authorList>
            <person name="Steffen K."/>
            <person name="Cardenas P."/>
        </authorList>
    </citation>
    <scope>NUCLEOTIDE SEQUENCE</scope>
</reference>
<dbReference type="InterPro" id="IPR011009">
    <property type="entry name" value="Kinase-like_dom_sf"/>
</dbReference>
<dbReference type="Pfam" id="PF07714">
    <property type="entry name" value="PK_Tyr_Ser-Thr"/>
    <property type="match status" value="1"/>
</dbReference>
<feature type="transmembrane region" description="Helical" evidence="19">
    <location>
        <begin position="151"/>
        <end position="178"/>
    </location>
</feature>
<feature type="chain" id="PRO_5041416982" description="receptor protein serine/threonine kinase" evidence="20">
    <location>
        <begin position="28"/>
        <end position="591"/>
    </location>
</feature>
<dbReference type="InterPro" id="IPR045860">
    <property type="entry name" value="Snake_toxin-like_sf"/>
</dbReference>
<keyword evidence="16 19" id="KW-0472">Membrane</keyword>
<evidence type="ECO:0000256" key="20">
    <source>
        <dbReference type="SAM" id="SignalP"/>
    </source>
</evidence>
<evidence type="ECO:0000259" key="21">
    <source>
        <dbReference type="PROSITE" id="PS50011"/>
    </source>
</evidence>
<comment type="cofactor">
    <cofactor evidence="2">
        <name>Mg(2+)</name>
        <dbReference type="ChEBI" id="CHEBI:18420"/>
    </cofactor>
</comment>
<evidence type="ECO:0000256" key="13">
    <source>
        <dbReference type="ARBA" id="ARBA00022840"/>
    </source>
</evidence>
<evidence type="ECO:0000256" key="19">
    <source>
        <dbReference type="SAM" id="Phobius"/>
    </source>
</evidence>
<keyword evidence="12" id="KW-0418">Kinase</keyword>
<dbReference type="InterPro" id="IPR000719">
    <property type="entry name" value="Prot_kinase_dom"/>
</dbReference>
<dbReference type="PROSITE" id="PS50011">
    <property type="entry name" value="PROTEIN_KINASE_DOM"/>
    <property type="match status" value="1"/>
</dbReference>
<keyword evidence="14" id="KW-0460">Magnesium</keyword>
<dbReference type="EMBL" id="CASHTH010004386">
    <property type="protein sequence ID" value="CAI8056690.1"/>
    <property type="molecule type" value="Genomic_DNA"/>
</dbReference>
<evidence type="ECO:0000256" key="9">
    <source>
        <dbReference type="ARBA" id="ARBA00022723"/>
    </source>
</evidence>
<organism evidence="22 23">
    <name type="scientific">Geodia barretti</name>
    <name type="common">Barrett's horny sponge</name>
    <dbReference type="NCBI Taxonomy" id="519541"/>
    <lineage>
        <taxon>Eukaryota</taxon>
        <taxon>Metazoa</taxon>
        <taxon>Porifera</taxon>
        <taxon>Demospongiae</taxon>
        <taxon>Heteroscleromorpha</taxon>
        <taxon>Tetractinellida</taxon>
        <taxon>Astrophorina</taxon>
        <taxon>Geodiidae</taxon>
        <taxon>Geodia</taxon>
    </lineage>
</organism>
<dbReference type="Gene3D" id="1.10.510.10">
    <property type="entry name" value="Transferase(Phosphotransferase) domain 1"/>
    <property type="match status" value="1"/>
</dbReference>
<evidence type="ECO:0000256" key="17">
    <source>
        <dbReference type="ARBA" id="ARBA00023170"/>
    </source>
</evidence>
<comment type="similarity">
    <text evidence="4">Belongs to the protein kinase superfamily. TKL Ser/Thr protein kinase family. TGFB receptor subfamily.</text>
</comment>
<evidence type="ECO:0000256" key="3">
    <source>
        <dbReference type="ARBA" id="ARBA00004479"/>
    </source>
</evidence>
<dbReference type="GO" id="GO:0043235">
    <property type="term" value="C:receptor complex"/>
    <property type="evidence" value="ECO:0007669"/>
    <property type="project" value="TreeGrafter"/>
</dbReference>
<evidence type="ECO:0000256" key="5">
    <source>
        <dbReference type="ARBA" id="ARBA00012401"/>
    </source>
</evidence>
<keyword evidence="17 22" id="KW-0675">Receptor</keyword>
<keyword evidence="11" id="KW-0547">Nucleotide-binding</keyword>
<keyword evidence="8 19" id="KW-0812">Transmembrane</keyword>
<dbReference type="PANTHER" id="PTHR23255:SF71">
    <property type="entry name" value="RECEPTOR PROTEIN SERINE_THREONINE KINASE"/>
    <property type="match status" value="1"/>
</dbReference>
<keyword evidence="6" id="KW-0723">Serine/threonine-protein kinase</keyword>
<sequence length="591" mass="66042">MPHSAADSSLGLLQLCLLLGVLCFGRAESIQCYCDERPGLPSPECLLPHEYRCNSTRGCYLRRWYSEQFGRIKQSWGCIEGQHGTGAQFDLWEVYCGALNTSKEVYKCCNSSDFCNRQLSITLEIEGQEPVLPPTPSLTLTEPHISRGTSIIVIIVAGTVSLVALLCLLLLLSLFLILRRRQRLTNGGNLNHHPTATVHWTNHNRVDGVISSTLREEATCPCYQVLSDIRDIVKLNYQIGIGRFGVFYHGHYEGTAVALKKFSDEHHAAWLRESLMYTSILQPQENMLTFYASAIAVGNTDVAGRSGGSGTGSERWLVTRYYEYGSLQDYLRQHTVPGRTLLQMSASIASGLAHLHSENCGNQVNVPVAHCNLTSRNILVKDNLSCVIGDFRCAVFKLRNETSRPEGVEEEGKETTARGAVRYMAPEVLSQQPGGLSFETLKQADVYSLGLVLWEVCQRGIYTGVAAEGYQVPFQGMVPPEPSLEDMQRLVVDNRVQPTISNRWTNSKFCKVDLLLDPVQLLREMTKVMRECWYYTSAARPTAVYLKKKLLKMSQELENTDPATENEATVPRKQPEESDRHSGEKLHVSAI</sequence>
<dbReference type="AlphaFoldDB" id="A0AA35TY84"/>
<evidence type="ECO:0000256" key="18">
    <source>
        <dbReference type="SAM" id="MobiDB-lite"/>
    </source>
</evidence>
<evidence type="ECO:0000256" key="15">
    <source>
        <dbReference type="ARBA" id="ARBA00022989"/>
    </source>
</evidence>
<evidence type="ECO:0000256" key="1">
    <source>
        <dbReference type="ARBA" id="ARBA00001936"/>
    </source>
</evidence>
<name>A0AA35TY84_GEOBA</name>
<dbReference type="InterPro" id="IPR000333">
    <property type="entry name" value="TGFB_receptor"/>
</dbReference>
<evidence type="ECO:0000256" key="16">
    <source>
        <dbReference type="ARBA" id="ARBA00023136"/>
    </source>
</evidence>
<dbReference type="Gene3D" id="3.30.200.20">
    <property type="entry name" value="Phosphorylase Kinase, domain 1"/>
    <property type="match status" value="1"/>
</dbReference>
<proteinExistence type="inferred from homology"/>
<evidence type="ECO:0000256" key="11">
    <source>
        <dbReference type="ARBA" id="ARBA00022741"/>
    </source>
</evidence>
<protein>
    <recommendedName>
        <fullName evidence="5">receptor protein serine/threonine kinase</fullName>
        <ecNumber evidence="5">2.7.11.30</ecNumber>
    </recommendedName>
</protein>
<feature type="region of interest" description="Disordered" evidence="18">
    <location>
        <begin position="557"/>
        <end position="591"/>
    </location>
</feature>
<evidence type="ECO:0000256" key="10">
    <source>
        <dbReference type="ARBA" id="ARBA00022729"/>
    </source>
</evidence>
<keyword evidence="9" id="KW-0479">Metal-binding</keyword>
<evidence type="ECO:0000313" key="22">
    <source>
        <dbReference type="EMBL" id="CAI8056690.1"/>
    </source>
</evidence>
<dbReference type="GO" id="GO:0005886">
    <property type="term" value="C:plasma membrane"/>
    <property type="evidence" value="ECO:0007669"/>
    <property type="project" value="TreeGrafter"/>
</dbReference>
<dbReference type="GO" id="GO:0071363">
    <property type="term" value="P:cellular response to growth factor stimulus"/>
    <property type="evidence" value="ECO:0007669"/>
    <property type="project" value="TreeGrafter"/>
</dbReference>
<dbReference type="EC" id="2.7.11.30" evidence="5"/>
<feature type="compositionally biased region" description="Basic and acidic residues" evidence="18">
    <location>
        <begin position="573"/>
        <end position="591"/>
    </location>
</feature>
<dbReference type="GO" id="GO:0005524">
    <property type="term" value="F:ATP binding"/>
    <property type="evidence" value="ECO:0007669"/>
    <property type="project" value="UniProtKB-KW"/>
</dbReference>
<evidence type="ECO:0000256" key="6">
    <source>
        <dbReference type="ARBA" id="ARBA00022527"/>
    </source>
</evidence>
<comment type="cofactor">
    <cofactor evidence="1">
        <name>Mn(2+)</name>
        <dbReference type="ChEBI" id="CHEBI:29035"/>
    </cofactor>
</comment>
<dbReference type="Proteomes" id="UP001174909">
    <property type="component" value="Unassembled WGS sequence"/>
</dbReference>
<keyword evidence="23" id="KW-1185">Reference proteome</keyword>
<comment type="caution">
    <text evidence="22">The sequence shown here is derived from an EMBL/GenBank/DDBJ whole genome shotgun (WGS) entry which is preliminary data.</text>
</comment>
<keyword evidence="7" id="KW-0808">Transferase</keyword>
<keyword evidence="10 20" id="KW-0732">Signal</keyword>
<evidence type="ECO:0000313" key="23">
    <source>
        <dbReference type="Proteomes" id="UP001174909"/>
    </source>
</evidence>
<dbReference type="SUPFAM" id="SSF56112">
    <property type="entry name" value="Protein kinase-like (PK-like)"/>
    <property type="match status" value="1"/>
</dbReference>
<keyword evidence="15 19" id="KW-1133">Transmembrane helix</keyword>
<comment type="subcellular location">
    <subcellularLocation>
        <location evidence="3">Membrane</location>
        <topology evidence="3">Single-pass type I membrane protein</topology>
    </subcellularLocation>
</comment>
<dbReference type="Gene3D" id="2.10.60.10">
    <property type="entry name" value="CD59"/>
    <property type="match status" value="1"/>
</dbReference>
<feature type="signal peptide" evidence="20">
    <location>
        <begin position="1"/>
        <end position="27"/>
    </location>
</feature>
<dbReference type="PANTHER" id="PTHR23255">
    <property type="entry name" value="TRANSFORMING GROWTH FACTOR-BETA RECEPTOR TYPE I AND II"/>
    <property type="match status" value="1"/>
</dbReference>
<evidence type="ECO:0000256" key="7">
    <source>
        <dbReference type="ARBA" id="ARBA00022679"/>
    </source>
</evidence>
<evidence type="ECO:0000256" key="14">
    <source>
        <dbReference type="ARBA" id="ARBA00022842"/>
    </source>
</evidence>
<dbReference type="GO" id="GO:0004675">
    <property type="term" value="F:transmembrane receptor protein serine/threonine kinase activity"/>
    <property type="evidence" value="ECO:0007669"/>
    <property type="project" value="UniProtKB-EC"/>
</dbReference>